<dbReference type="SUPFAM" id="SSF46689">
    <property type="entry name" value="Homeodomain-like"/>
    <property type="match status" value="1"/>
</dbReference>
<feature type="region of interest" description="Disordered" evidence="7">
    <location>
        <begin position="369"/>
        <end position="392"/>
    </location>
</feature>
<dbReference type="KEGG" id="spu:115918510"/>
<dbReference type="PANTHER" id="PTHR24329:SF543">
    <property type="entry name" value="FI01017P-RELATED"/>
    <property type="match status" value="1"/>
</dbReference>
<keyword evidence="4 5" id="KW-0539">Nucleus</keyword>
<evidence type="ECO:0000313" key="9">
    <source>
        <dbReference type="EnsemblMetazoa" id="XP_030837114"/>
    </source>
</evidence>
<evidence type="ECO:0000313" key="10">
    <source>
        <dbReference type="Proteomes" id="UP000007110"/>
    </source>
</evidence>
<dbReference type="Pfam" id="PF00046">
    <property type="entry name" value="Homeodomain"/>
    <property type="match status" value="1"/>
</dbReference>
<dbReference type="GO" id="GO:0000981">
    <property type="term" value="F:DNA-binding transcription factor activity, RNA polymerase II-specific"/>
    <property type="evidence" value="ECO:0000318"/>
    <property type="project" value="GO_Central"/>
</dbReference>
<proteinExistence type="predicted"/>
<evidence type="ECO:0000256" key="3">
    <source>
        <dbReference type="ARBA" id="ARBA00023155"/>
    </source>
</evidence>
<keyword evidence="2 5" id="KW-0238">DNA-binding</keyword>
<feature type="compositionally biased region" description="Polar residues" evidence="7">
    <location>
        <begin position="374"/>
        <end position="392"/>
    </location>
</feature>
<dbReference type="RefSeq" id="XP_030837114.1">
    <property type="nucleotide sequence ID" value="XM_030981254.1"/>
</dbReference>
<evidence type="ECO:0000256" key="4">
    <source>
        <dbReference type="ARBA" id="ARBA00023242"/>
    </source>
</evidence>
<dbReference type="GO" id="GO:0006357">
    <property type="term" value="P:regulation of transcription by RNA polymerase II"/>
    <property type="evidence" value="ECO:0000318"/>
    <property type="project" value="GO_Central"/>
</dbReference>
<dbReference type="InterPro" id="IPR050649">
    <property type="entry name" value="Paired_Homeobox_TFs"/>
</dbReference>
<dbReference type="CDD" id="cd00086">
    <property type="entry name" value="homeodomain"/>
    <property type="match status" value="1"/>
</dbReference>
<dbReference type="PROSITE" id="PS00027">
    <property type="entry name" value="HOMEOBOX_1"/>
    <property type="match status" value="1"/>
</dbReference>
<dbReference type="Gene3D" id="1.10.10.60">
    <property type="entry name" value="Homeodomain-like"/>
    <property type="match status" value="1"/>
</dbReference>
<comment type="subcellular location">
    <subcellularLocation>
        <location evidence="1 5 6">Nucleus</location>
    </subcellularLocation>
</comment>
<feature type="compositionally biased region" description="Polar residues" evidence="7">
    <location>
        <begin position="245"/>
        <end position="254"/>
    </location>
</feature>
<feature type="domain" description="Homeobox" evidence="8">
    <location>
        <begin position="111"/>
        <end position="171"/>
    </location>
</feature>
<dbReference type="InterPro" id="IPR017970">
    <property type="entry name" value="Homeobox_CS"/>
</dbReference>
<evidence type="ECO:0000256" key="1">
    <source>
        <dbReference type="ARBA" id="ARBA00004123"/>
    </source>
</evidence>
<dbReference type="PANTHER" id="PTHR24329">
    <property type="entry name" value="HOMEOBOX PROTEIN ARISTALESS"/>
    <property type="match status" value="1"/>
</dbReference>
<dbReference type="GeneID" id="115918510"/>
<dbReference type="GO" id="GO:0000977">
    <property type="term" value="F:RNA polymerase II transcription regulatory region sequence-specific DNA binding"/>
    <property type="evidence" value="ECO:0000318"/>
    <property type="project" value="GO_Central"/>
</dbReference>
<dbReference type="OMA" id="QDAMNIG"/>
<name>A0A7M7NIH5_STRPU</name>
<evidence type="ECO:0000256" key="7">
    <source>
        <dbReference type="SAM" id="MobiDB-lite"/>
    </source>
</evidence>
<dbReference type="Proteomes" id="UP000007110">
    <property type="component" value="Unassembled WGS sequence"/>
</dbReference>
<dbReference type="AlphaFoldDB" id="A0A7M7NIH5"/>
<dbReference type="GO" id="GO:0005634">
    <property type="term" value="C:nucleus"/>
    <property type="evidence" value="ECO:0000318"/>
    <property type="project" value="GO_Central"/>
</dbReference>
<feature type="region of interest" description="Disordered" evidence="7">
    <location>
        <begin position="169"/>
        <end position="336"/>
    </location>
</feature>
<evidence type="ECO:0000259" key="8">
    <source>
        <dbReference type="PROSITE" id="PS50071"/>
    </source>
</evidence>
<feature type="compositionally biased region" description="Low complexity" evidence="7">
    <location>
        <begin position="277"/>
        <end position="336"/>
    </location>
</feature>
<evidence type="ECO:0000256" key="6">
    <source>
        <dbReference type="RuleBase" id="RU000682"/>
    </source>
</evidence>
<protein>
    <recommendedName>
        <fullName evidence="8">Homeobox domain-containing protein</fullName>
    </recommendedName>
</protein>
<dbReference type="InterPro" id="IPR009057">
    <property type="entry name" value="Homeodomain-like_sf"/>
</dbReference>
<organism evidence="9 10">
    <name type="scientific">Strongylocentrotus purpuratus</name>
    <name type="common">Purple sea urchin</name>
    <dbReference type="NCBI Taxonomy" id="7668"/>
    <lineage>
        <taxon>Eukaryota</taxon>
        <taxon>Metazoa</taxon>
        <taxon>Echinodermata</taxon>
        <taxon>Eleutherozoa</taxon>
        <taxon>Echinozoa</taxon>
        <taxon>Echinoidea</taxon>
        <taxon>Euechinoidea</taxon>
        <taxon>Echinacea</taxon>
        <taxon>Camarodonta</taxon>
        <taxon>Echinidea</taxon>
        <taxon>Strongylocentrotidae</taxon>
        <taxon>Strongylocentrotus</taxon>
    </lineage>
</organism>
<dbReference type="GO" id="GO:0048666">
    <property type="term" value="P:neuron development"/>
    <property type="evidence" value="ECO:0000318"/>
    <property type="project" value="GO_Central"/>
</dbReference>
<feature type="compositionally biased region" description="Low complexity" evidence="7">
    <location>
        <begin position="175"/>
        <end position="237"/>
    </location>
</feature>
<evidence type="ECO:0000256" key="5">
    <source>
        <dbReference type="PROSITE-ProRule" id="PRU00108"/>
    </source>
</evidence>
<accession>A0A7M7NIH5</accession>
<sequence>MMDYSSYLGQNAYDSCLGGVEGAGLGIPTSYGEFPGSVSSQPAQAYPYSSLRPSVGYGTGAGSMAGTCNLASMMEHQQMSQCSPYSSAGMPYMHRILHEGSTTSNGLHEKRKQRRIRTTFTSAQLKELEKAFNETHYPDIYKREELALKTDLTEARVQVWFQNRRAKFRKTERANAAATSNNNNNSTSNNNNTTTNTNNSSSNTNNSNTTSNSSNSPASGTTTGSALTNGTTGSTGQQHGGVGQLSQTGGQAKTSGGAVSPVKKKSLKAEDLSPVAPTTVGSMTSVSSSASSVTHSSSTNSSVSSHSSQHPSSHSHPTSHPTSHSQLTSGGSWAAANSASAATHPALHSPYSTIFPSASALQHAATAPVGHGQIKTSHAKATSHSSLFSLNY</sequence>
<keyword evidence="3 5" id="KW-0371">Homeobox</keyword>
<reference evidence="9" key="2">
    <citation type="submission" date="2021-01" db="UniProtKB">
        <authorList>
            <consortium name="EnsemblMetazoa"/>
        </authorList>
    </citation>
    <scope>IDENTIFICATION</scope>
</reference>
<feature type="DNA-binding region" description="Homeobox" evidence="5">
    <location>
        <begin position="113"/>
        <end position="172"/>
    </location>
</feature>
<dbReference type="OrthoDB" id="6159439at2759"/>
<keyword evidence="10" id="KW-1185">Reference proteome</keyword>
<dbReference type="FunFam" id="1.10.10.60:FF:000182">
    <property type="entry name" value="Paired like homeobox 2B"/>
    <property type="match status" value="1"/>
</dbReference>
<dbReference type="InParanoid" id="A0A7M7NIH5"/>
<dbReference type="EnsemblMetazoa" id="XM_030981254">
    <property type="protein sequence ID" value="XP_030837114"/>
    <property type="gene ID" value="LOC115918510"/>
</dbReference>
<dbReference type="InterPro" id="IPR001356">
    <property type="entry name" value="HD"/>
</dbReference>
<evidence type="ECO:0000256" key="2">
    <source>
        <dbReference type="ARBA" id="ARBA00023125"/>
    </source>
</evidence>
<dbReference type="PROSITE" id="PS50071">
    <property type="entry name" value="HOMEOBOX_2"/>
    <property type="match status" value="1"/>
</dbReference>
<reference evidence="10" key="1">
    <citation type="submission" date="2015-02" db="EMBL/GenBank/DDBJ databases">
        <title>Genome sequencing for Strongylocentrotus purpuratus.</title>
        <authorList>
            <person name="Murali S."/>
            <person name="Liu Y."/>
            <person name="Vee V."/>
            <person name="English A."/>
            <person name="Wang M."/>
            <person name="Skinner E."/>
            <person name="Han Y."/>
            <person name="Muzny D.M."/>
            <person name="Worley K.C."/>
            <person name="Gibbs R.A."/>
        </authorList>
    </citation>
    <scope>NUCLEOTIDE SEQUENCE</scope>
</reference>
<dbReference type="SMART" id="SM00389">
    <property type="entry name" value="HOX"/>
    <property type="match status" value="1"/>
</dbReference>